<sequence length="421" mass="44779">MATMWILFTLLVGTACSCHLHIDHSSEPNSLSLMIERNYTSIISNNMANRHLSRNLTHHHKTALINVRIFDGTTLQAPSTLIIDGDRIGPRCHDTSPHPCGATSVYDAQGKALLPGLIDSHAHPLTISDLESLTRAGVTTAVLAHCPDPALCASLSNQPPGLTSIVTGSFIATTPDSQHALTLLSPNQTNLLIRSLNDTAPFIANQVAHGAEFIKIIGSAPGPGLSQDMQSALVAAAHRHNRQAIAHASSALAYTQAAQAGVDQIHHAPLDVPLPASFVTPHVRSFKAVCPTLTMMRGIASLGSGNFSVALESVRMLHEAGVKVLAGTDANGNGRTPFQVRFGTSLHDELENLVLSRLTPVQALNAAARVPAEVWGLMDKGVIREGKMADLILVDGDPSVDVRDVRRVVKVWARGVEFVGI</sequence>
<dbReference type="PANTHER" id="PTHR43135">
    <property type="entry name" value="ALPHA-D-RIBOSE 1-METHYLPHOSPHONATE 5-TRIPHOSPHATE DIPHOSPHATASE"/>
    <property type="match status" value="1"/>
</dbReference>
<gene>
    <name evidence="3" type="ORF">B0H66DRAFT_42412</name>
</gene>
<feature type="chain" id="PRO_5042018055" description="Amidohydrolase-related domain-containing protein" evidence="1">
    <location>
        <begin position="18"/>
        <end position="421"/>
    </location>
</feature>
<dbReference type="InterPro" id="IPR051781">
    <property type="entry name" value="Metallo-dep_Hydrolase"/>
</dbReference>
<dbReference type="AlphaFoldDB" id="A0AAE0MFN9"/>
<evidence type="ECO:0000313" key="3">
    <source>
        <dbReference type="EMBL" id="KAK3329973.1"/>
    </source>
</evidence>
<feature type="signal peptide" evidence="1">
    <location>
        <begin position="1"/>
        <end position="17"/>
    </location>
</feature>
<dbReference type="SUPFAM" id="SSF51556">
    <property type="entry name" value="Metallo-dependent hydrolases"/>
    <property type="match status" value="1"/>
</dbReference>
<dbReference type="PANTHER" id="PTHR43135:SF3">
    <property type="entry name" value="ALPHA-D-RIBOSE 1-METHYLPHOSPHONATE 5-TRIPHOSPHATE DIPHOSPHATASE"/>
    <property type="match status" value="1"/>
</dbReference>
<feature type="domain" description="Amidohydrolase-related" evidence="2">
    <location>
        <begin position="113"/>
        <end position="415"/>
    </location>
</feature>
<dbReference type="Gene3D" id="2.30.40.10">
    <property type="entry name" value="Urease, subunit C, domain 1"/>
    <property type="match status" value="1"/>
</dbReference>
<dbReference type="Gene3D" id="1.20.58.520">
    <property type="entry name" value="Amidohydrolase"/>
    <property type="match status" value="1"/>
</dbReference>
<dbReference type="InterPro" id="IPR006680">
    <property type="entry name" value="Amidohydro-rel"/>
</dbReference>
<evidence type="ECO:0000313" key="4">
    <source>
        <dbReference type="Proteomes" id="UP001283341"/>
    </source>
</evidence>
<keyword evidence="4" id="KW-1185">Reference proteome</keyword>
<dbReference type="InterPro" id="IPR032466">
    <property type="entry name" value="Metal_Hydrolase"/>
</dbReference>
<organism evidence="3 4">
    <name type="scientific">Apodospora peruviana</name>
    <dbReference type="NCBI Taxonomy" id="516989"/>
    <lineage>
        <taxon>Eukaryota</taxon>
        <taxon>Fungi</taxon>
        <taxon>Dikarya</taxon>
        <taxon>Ascomycota</taxon>
        <taxon>Pezizomycotina</taxon>
        <taxon>Sordariomycetes</taxon>
        <taxon>Sordariomycetidae</taxon>
        <taxon>Sordariales</taxon>
        <taxon>Lasiosphaeriaceae</taxon>
        <taxon>Apodospora</taxon>
    </lineage>
</organism>
<accession>A0AAE0MFN9</accession>
<name>A0AAE0MFN9_9PEZI</name>
<dbReference type="SUPFAM" id="SSF51338">
    <property type="entry name" value="Composite domain of metallo-dependent hydrolases"/>
    <property type="match status" value="1"/>
</dbReference>
<dbReference type="GO" id="GO:0016810">
    <property type="term" value="F:hydrolase activity, acting on carbon-nitrogen (but not peptide) bonds"/>
    <property type="evidence" value="ECO:0007669"/>
    <property type="project" value="InterPro"/>
</dbReference>
<dbReference type="Gene3D" id="3.40.50.10910">
    <property type="entry name" value="Amidohydrolase"/>
    <property type="match status" value="1"/>
</dbReference>
<dbReference type="Pfam" id="PF01979">
    <property type="entry name" value="Amidohydro_1"/>
    <property type="match status" value="1"/>
</dbReference>
<evidence type="ECO:0000256" key="1">
    <source>
        <dbReference type="SAM" id="SignalP"/>
    </source>
</evidence>
<protein>
    <recommendedName>
        <fullName evidence="2">Amidohydrolase-related domain-containing protein</fullName>
    </recommendedName>
</protein>
<evidence type="ECO:0000259" key="2">
    <source>
        <dbReference type="Pfam" id="PF01979"/>
    </source>
</evidence>
<comment type="caution">
    <text evidence="3">The sequence shown here is derived from an EMBL/GenBank/DDBJ whole genome shotgun (WGS) entry which is preliminary data.</text>
</comment>
<dbReference type="Gene3D" id="3.30.110.90">
    <property type="entry name" value="Amidohydrolase"/>
    <property type="match status" value="1"/>
</dbReference>
<proteinExistence type="predicted"/>
<dbReference type="Proteomes" id="UP001283341">
    <property type="component" value="Unassembled WGS sequence"/>
</dbReference>
<keyword evidence="1" id="KW-0732">Signal</keyword>
<dbReference type="InterPro" id="IPR011059">
    <property type="entry name" value="Metal-dep_hydrolase_composite"/>
</dbReference>
<reference evidence="3" key="2">
    <citation type="submission" date="2023-06" db="EMBL/GenBank/DDBJ databases">
        <authorList>
            <consortium name="Lawrence Berkeley National Laboratory"/>
            <person name="Haridas S."/>
            <person name="Hensen N."/>
            <person name="Bonometti L."/>
            <person name="Westerberg I."/>
            <person name="Brannstrom I.O."/>
            <person name="Guillou S."/>
            <person name="Cros-Aarteil S."/>
            <person name="Calhoun S."/>
            <person name="Kuo A."/>
            <person name="Mondo S."/>
            <person name="Pangilinan J."/>
            <person name="Riley R."/>
            <person name="Labutti K."/>
            <person name="Andreopoulos B."/>
            <person name="Lipzen A."/>
            <person name="Chen C."/>
            <person name="Yanf M."/>
            <person name="Daum C."/>
            <person name="Ng V."/>
            <person name="Clum A."/>
            <person name="Steindorff A."/>
            <person name="Ohm R."/>
            <person name="Martin F."/>
            <person name="Silar P."/>
            <person name="Natvig D."/>
            <person name="Lalanne C."/>
            <person name="Gautier V."/>
            <person name="Ament-Velasquez S.L."/>
            <person name="Kruys A."/>
            <person name="Hutchinson M.I."/>
            <person name="Powell A.J."/>
            <person name="Barry K."/>
            <person name="Miller A.N."/>
            <person name="Grigoriev I.V."/>
            <person name="Debuchy R."/>
            <person name="Gladieux P."/>
            <person name="Thoren M.H."/>
            <person name="Johannesson H."/>
        </authorList>
    </citation>
    <scope>NUCLEOTIDE SEQUENCE</scope>
    <source>
        <strain evidence="3">CBS 118394</strain>
    </source>
</reference>
<reference evidence="3" key="1">
    <citation type="journal article" date="2023" name="Mol. Phylogenet. Evol.">
        <title>Genome-scale phylogeny and comparative genomics of the fungal order Sordariales.</title>
        <authorList>
            <person name="Hensen N."/>
            <person name="Bonometti L."/>
            <person name="Westerberg I."/>
            <person name="Brannstrom I.O."/>
            <person name="Guillou S."/>
            <person name="Cros-Aarteil S."/>
            <person name="Calhoun S."/>
            <person name="Haridas S."/>
            <person name="Kuo A."/>
            <person name="Mondo S."/>
            <person name="Pangilinan J."/>
            <person name="Riley R."/>
            <person name="LaButti K."/>
            <person name="Andreopoulos B."/>
            <person name="Lipzen A."/>
            <person name="Chen C."/>
            <person name="Yan M."/>
            <person name="Daum C."/>
            <person name="Ng V."/>
            <person name="Clum A."/>
            <person name="Steindorff A."/>
            <person name="Ohm R.A."/>
            <person name="Martin F."/>
            <person name="Silar P."/>
            <person name="Natvig D.O."/>
            <person name="Lalanne C."/>
            <person name="Gautier V."/>
            <person name="Ament-Velasquez S.L."/>
            <person name="Kruys A."/>
            <person name="Hutchinson M.I."/>
            <person name="Powell A.J."/>
            <person name="Barry K."/>
            <person name="Miller A.N."/>
            <person name="Grigoriev I.V."/>
            <person name="Debuchy R."/>
            <person name="Gladieux P."/>
            <person name="Hiltunen Thoren M."/>
            <person name="Johannesson H."/>
        </authorList>
    </citation>
    <scope>NUCLEOTIDE SEQUENCE</scope>
    <source>
        <strain evidence="3">CBS 118394</strain>
    </source>
</reference>
<dbReference type="EMBL" id="JAUEDM010000001">
    <property type="protein sequence ID" value="KAK3329973.1"/>
    <property type="molecule type" value="Genomic_DNA"/>
</dbReference>